<feature type="transmembrane region" description="Helical" evidence="1">
    <location>
        <begin position="6"/>
        <end position="27"/>
    </location>
</feature>
<gene>
    <name evidence="6" type="ORF">H6G03_07710</name>
</gene>
<dbReference type="SMART" id="SM00065">
    <property type="entry name" value="GAF"/>
    <property type="match status" value="1"/>
</dbReference>
<dbReference type="Gene3D" id="3.30.70.270">
    <property type="match status" value="1"/>
</dbReference>
<dbReference type="SMART" id="SM00267">
    <property type="entry name" value="GGDEF"/>
    <property type="match status" value="1"/>
</dbReference>
<dbReference type="InterPro" id="IPR035919">
    <property type="entry name" value="EAL_sf"/>
</dbReference>
<feature type="transmembrane region" description="Helical" evidence="1">
    <location>
        <begin position="83"/>
        <end position="101"/>
    </location>
</feature>
<dbReference type="GO" id="GO:0016020">
    <property type="term" value="C:membrane"/>
    <property type="evidence" value="ECO:0007669"/>
    <property type="project" value="UniProtKB-UniRule"/>
</dbReference>
<organism evidence="6 7">
    <name type="scientific">Aerosakkonema funiforme FACHB-1375</name>
    <dbReference type="NCBI Taxonomy" id="2949571"/>
    <lineage>
        <taxon>Bacteria</taxon>
        <taxon>Bacillati</taxon>
        <taxon>Cyanobacteriota</taxon>
        <taxon>Cyanophyceae</taxon>
        <taxon>Oscillatoriophycideae</taxon>
        <taxon>Aerosakkonematales</taxon>
        <taxon>Aerosakkonemataceae</taxon>
        <taxon>Aerosakkonema</taxon>
    </lineage>
</organism>
<dbReference type="InterPro" id="IPR043128">
    <property type="entry name" value="Rev_trsase/Diguanyl_cyclase"/>
</dbReference>
<dbReference type="InterPro" id="IPR029787">
    <property type="entry name" value="Nucleotide_cyclase"/>
</dbReference>
<feature type="domain" description="MHYT" evidence="5">
    <location>
        <begin position="12"/>
        <end position="203"/>
    </location>
</feature>
<dbReference type="PANTHER" id="PTHR44757">
    <property type="entry name" value="DIGUANYLATE CYCLASE DGCP"/>
    <property type="match status" value="1"/>
</dbReference>
<comment type="caution">
    <text evidence="6">The sequence shown here is derived from an EMBL/GenBank/DDBJ whole genome shotgun (WGS) entry which is preliminary data.</text>
</comment>
<dbReference type="Gene3D" id="3.20.20.450">
    <property type="entry name" value="EAL domain"/>
    <property type="match status" value="1"/>
</dbReference>
<reference evidence="6" key="1">
    <citation type="journal article" date="2015" name="ISME J.">
        <title>Draft Genome Sequence of Streptomyces incarnatus NRRL8089, which Produces the Nucleoside Antibiotic Sinefungin.</title>
        <authorList>
            <person name="Oshima K."/>
            <person name="Hattori M."/>
            <person name="Shimizu H."/>
            <person name="Fukuda K."/>
            <person name="Nemoto M."/>
            <person name="Inagaki K."/>
            <person name="Tamura T."/>
        </authorList>
    </citation>
    <scope>NUCLEOTIDE SEQUENCE</scope>
    <source>
        <strain evidence="6">FACHB-1375</strain>
    </source>
</reference>
<feature type="transmembrane region" description="Helical" evidence="1">
    <location>
        <begin position="113"/>
        <end position="134"/>
    </location>
</feature>
<dbReference type="AlphaFoldDB" id="A0A926VC62"/>
<dbReference type="InterPro" id="IPR001633">
    <property type="entry name" value="EAL_dom"/>
</dbReference>
<dbReference type="NCBIfam" id="TIGR00229">
    <property type="entry name" value="sensory_box"/>
    <property type="match status" value="1"/>
</dbReference>
<dbReference type="NCBIfam" id="TIGR00254">
    <property type="entry name" value="GGDEF"/>
    <property type="match status" value="1"/>
</dbReference>
<sequence length="963" mass="107640">MANIGIALLSIYDIRLVFLSTLIAIVASYTALERSFQLTVAVALARQMWLGGAIALLIGIWSMHFVAGGSYQLPMWIAYDPKIIFVLMVVVIVASVSALRVTSFNEKSSDKLCFGFIGMSVAIATICYGCMAVKQIDAVGRFDPKFVALSAIACLASAVGLWLLFHTGREAVAKRDRYLAALLEVERRLSAFDDNINFYVQILELLGQASGASHIYLFENDRNVKGCLGMRQCAEWCYPSVELKIDRPILQNLSDEDFFLRWAHLLAEGEIIAGTITEFPDSERLFLEDRNILSLLVLPIVVNSNLFGFIVCANCVEARAWNSSEVNFLRAVATAISHALEGAIAQSDLKKTKAELEIEVLQHTASLKSANDRLQREIAEHQRTEQELEKSLSLLCATLESTADAIIAVDEQGKIIIYNQKFIEMWQIPTSAIGSFLDEQLLAYMTNQLAETENFVEKIRELFAQSTAESRDFIKFKDGRIFERYSQPQIVGKKIVGRVFSFRDVTLHREAEEKIRYQATHDLLTALPNRMLFNDRLSVCLAASHRTGDMLAVMFLDLDRFKAINDTLGHAMGDRLLQEVAHRLSGCLRQCDTIARWEGDEFTLLLPQIRYVEDAVKIAQRILAALKPTFYINGHQLHISSSIGIAFYPNDGEDAETLIKNADVALCRAKEQGRNTYCIYTPAINSRTSELLIIENSLHRALERGEFVVYYQPQVNTIAGEIIQMEALIRWQHPTLGFISPATFIPLAEETGLIVPIGEWVLRTACRQNKAWQDAGLPPIRIGVNLSARQFQQPNLVEMVAQILSDTGLNPQFLELEITESIAMQNAELTRSILMEFERMGVGIAMDDFGTGYSSLGYLKKFPFHTLKIDQSFVRDLITNPNDVAIITAIIALGQGLNLKVVAEGVETEQLKELLHTLECQHMQGYFFSRPLPASDATKLMGQARKKDLVKLSCLAGVSCCTN</sequence>
<dbReference type="Gene3D" id="3.30.450.40">
    <property type="match status" value="1"/>
</dbReference>
<dbReference type="PROSITE" id="PS50924">
    <property type="entry name" value="MHYT"/>
    <property type="match status" value="1"/>
</dbReference>
<evidence type="ECO:0000259" key="5">
    <source>
        <dbReference type="PROSITE" id="PS50924"/>
    </source>
</evidence>
<proteinExistence type="predicted"/>
<feature type="transmembrane region" description="Helical" evidence="1">
    <location>
        <begin position="48"/>
        <end position="71"/>
    </location>
</feature>
<dbReference type="InterPro" id="IPR035965">
    <property type="entry name" value="PAS-like_dom_sf"/>
</dbReference>
<keyword evidence="1" id="KW-1133">Transmembrane helix</keyword>
<dbReference type="FunFam" id="3.20.20.450:FF:000001">
    <property type="entry name" value="Cyclic di-GMP phosphodiesterase yahA"/>
    <property type="match status" value="1"/>
</dbReference>
<dbReference type="Pfam" id="PF03707">
    <property type="entry name" value="MHYT"/>
    <property type="match status" value="1"/>
</dbReference>
<feature type="coiled-coil region" evidence="2">
    <location>
        <begin position="353"/>
        <end position="391"/>
    </location>
</feature>
<evidence type="ECO:0000256" key="2">
    <source>
        <dbReference type="SAM" id="Coils"/>
    </source>
</evidence>
<comment type="caution">
    <text evidence="1">Lacks conserved residue(s) required for the propagation of feature annotation.</text>
</comment>
<dbReference type="InterPro" id="IPR000014">
    <property type="entry name" value="PAS"/>
</dbReference>
<feature type="domain" description="EAL" evidence="3">
    <location>
        <begin position="691"/>
        <end position="945"/>
    </location>
</feature>
<dbReference type="CDD" id="cd01948">
    <property type="entry name" value="EAL"/>
    <property type="match status" value="1"/>
</dbReference>
<keyword evidence="1" id="KW-0472">Membrane</keyword>
<dbReference type="PANTHER" id="PTHR44757:SF2">
    <property type="entry name" value="BIOFILM ARCHITECTURE MAINTENANCE PROTEIN MBAA"/>
    <property type="match status" value="1"/>
</dbReference>
<keyword evidence="1" id="KW-0812">Transmembrane</keyword>
<name>A0A926VC62_9CYAN</name>
<feature type="transmembrane region" description="Helical" evidence="1">
    <location>
        <begin position="146"/>
        <end position="165"/>
    </location>
</feature>
<dbReference type="Pfam" id="PF00563">
    <property type="entry name" value="EAL"/>
    <property type="match status" value="1"/>
</dbReference>
<evidence type="ECO:0000313" key="7">
    <source>
        <dbReference type="Proteomes" id="UP000641646"/>
    </source>
</evidence>
<protein>
    <submittedName>
        <fullName evidence="6">EAL domain-containing protein</fullName>
    </submittedName>
</protein>
<dbReference type="InterPro" id="IPR005330">
    <property type="entry name" value="MHYT_dom"/>
</dbReference>
<dbReference type="Gene3D" id="3.30.450.20">
    <property type="entry name" value="PAS domain"/>
    <property type="match status" value="1"/>
</dbReference>
<feature type="domain" description="GGDEF" evidence="4">
    <location>
        <begin position="549"/>
        <end position="682"/>
    </location>
</feature>
<dbReference type="SUPFAM" id="SSF55073">
    <property type="entry name" value="Nucleotide cyclase"/>
    <property type="match status" value="1"/>
</dbReference>
<dbReference type="SMART" id="SM00052">
    <property type="entry name" value="EAL"/>
    <property type="match status" value="1"/>
</dbReference>
<keyword evidence="2" id="KW-0175">Coiled coil</keyword>
<dbReference type="CDD" id="cd01949">
    <property type="entry name" value="GGDEF"/>
    <property type="match status" value="1"/>
</dbReference>
<evidence type="ECO:0000256" key="1">
    <source>
        <dbReference type="PROSITE-ProRule" id="PRU00244"/>
    </source>
</evidence>
<dbReference type="PROSITE" id="PS50887">
    <property type="entry name" value="GGDEF"/>
    <property type="match status" value="1"/>
</dbReference>
<dbReference type="InterPro" id="IPR052155">
    <property type="entry name" value="Biofilm_reg_signaling"/>
</dbReference>
<dbReference type="SUPFAM" id="SSF55781">
    <property type="entry name" value="GAF domain-like"/>
    <property type="match status" value="1"/>
</dbReference>
<dbReference type="InterPro" id="IPR003018">
    <property type="entry name" value="GAF"/>
</dbReference>
<dbReference type="Pfam" id="PF01590">
    <property type="entry name" value="GAF"/>
    <property type="match status" value="1"/>
</dbReference>
<dbReference type="SUPFAM" id="SSF141868">
    <property type="entry name" value="EAL domain-like"/>
    <property type="match status" value="1"/>
</dbReference>
<keyword evidence="7" id="KW-1185">Reference proteome</keyword>
<dbReference type="Pfam" id="PF00990">
    <property type="entry name" value="GGDEF"/>
    <property type="match status" value="1"/>
</dbReference>
<dbReference type="InterPro" id="IPR029016">
    <property type="entry name" value="GAF-like_dom_sf"/>
</dbReference>
<evidence type="ECO:0000259" key="3">
    <source>
        <dbReference type="PROSITE" id="PS50883"/>
    </source>
</evidence>
<dbReference type="FunFam" id="3.30.70.270:FF:000001">
    <property type="entry name" value="Diguanylate cyclase domain protein"/>
    <property type="match status" value="1"/>
</dbReference>
<dbReference type="RefSeq" id="WP_190463746.1">
    <property type="nucleotide sequence ID" value="NZ_JACJPW010000014.1"/>
</dbReference>
<dbReference type="Proteomes" id="UP000641646">
    <property type="component" value="Unassembled WGS sequence"/>
</dbReference>
<accession>A0A926VC62</accession>
<dbReference type="EMBL" id="JACJPW010000014">
    <property type="protein sequence ID" value="MBD2180985.1"/>
    <property type="molecule type" value="Genomic_DNA"/>
</dbReference>
<dbReference type="SUPFAM" id="SSF55785">
    <property type="entry name" value="PYP-like sensor domain (PAS domain)"/>
    <property type="match status" value="1"/>
</dbReference>
<reference evidence="6" key="2">
    <citation type="submission" date="2020-08" db="EMBL/GenBank/DDBJ databases">
        <authorList>
            <person name="Chen M."/>
            <person name="Teng W."/>
            <person name="Zhao L."/>
            <person name="Hu C."/>
            <person name="Zhou Y."/>
            <person name="Han B."/>
            <person name="Song L."/>
            <person name="Shu W."/>
        </authorList>
    </citation>
    <scope>NUCLEOTIDE SEQUENCE</scope>
    <source>
        <strain evidence="6">FACHB-1375</strain>
    </source>
</reference>
<dbReference type="InterPro" id="IPR000160">
    <property type="entry name" value="GGDEF_dom"/>
</dbReference>
<evidence type="ECO:0000259" key="4">
    <source>
        <dbReference type="PROSITE" id="PS50887"/>
    </source>
</evidence>
<dbReference type="Pfam" id="PF12860">
    <property type="entry name" value="PAS_7"/>
    <property type="match status" value="1"/>
</dbReference>
<dbReference type="PROSITE" id="PS50883">
    <property type="entry name" value="EAL"/>
    <property type="match status" value="1"/>
</dbReference>
<evidence type="ECO:0000313" key="6">
    <source>
        <dbReference type="EMBL" id="MBD2180985.1"/>
    </source>
</evidence>